<dbReference type="SUPFAM" id="SSF55874">
    <property type="entry name" value="ATPase domain of HSP90 chaperone/DNA topoisomerase II/histidine kinase"/>
    <property type="match status" value="1"/>
</dbReference>
<keyword evidence="13 17" id="KW-0472">Membrane</keyword>
<keyword evidence="24" id="KW-1185">Reference proteome</keyword>
<dbReference type="GO" id="GO:0009927">
    <property type="term" value="F:histidine phosphotransfer kinase activity"/>
    <property type="evidence" value="ECO:0007669"/>
    <property type="project" value="TreeGrafter"/>
</dbReference>
<evidence type="ECO:0000256" key="15">
    <source>
        <dbReference type="ARBA" id="ARBA00074306"/>
    </source>
</evidence>
<evidence type="ECO:0000256" key="11">
    <source>
        <dbReference type="ARBA" id="ARBA00023015"/>
    </source>
</evidence>
<keyword evidence="7 17" id="KW-0812">Transmembrane</keyword>
<dbReference type="InterPro" id="IPR000014">
    <property type="entry name" value="PAS"/>
</dbReference>
<dbReference type="CDD" id="cd06225">
    <property type="entry name" value="HAMP"/>
    <property type="match status" value="1"/>
</dbReference>
<dbReference type="SUPFAM" id="SSF52172">
    <property type="entry name" value="CheY-like"/>
    <property type="match status" value="2"/>
</dbReference>
<dbReference type="InterPro" id="IPR042295">
    <property type="entry name" value="NarX-like_N_sf"/>
</dbReference>
<feature type="domain" description="Response regulatory" evidence="19">
    <location>
        <begin position="673"/>
        <end position="786"/>
    </location>
</feature>
<evidence type="ECO:0000313" key="22">
    <source>
        <dbReference type="EMBL" id="KAF3888753.1"/>
    </source>
</evidence>
<dbReference type="PROSITE" id="PS50112">
    <property type="entry name" value="PAS"/>
    <property type="match status" value="1"/>
</dbReference>
<dbReference type="SMART" id="SM00388">
    <property type="entry name" value="HisKA"/>
    <property type="match status" value="1"/>
</dbReference>
<evidence type="ECO:0000256" key="4">
    <source>
        <dbReference type="ARBA" id="ARBA00012438"/>
    </source>
</evidence>
<accession>A0A0C1N5H1</accession>
<organism evidence="23">
    <name type="scientific">Tolypothrix bouteillei VB521301</name>
    <dbReference type="NCBI Taxonomy" id="1479485"/>
    <lineage>
        <taxon>Bacteria</taxon>
        <taxon>Bacillati</taxon>
        <taxon>Cyanobacteriota</taxon>
        <taxon>Cyanophyceae</taxon>
        <taxon>Nostocales</taxon>
        <taxon>Tolypothrichaceae</taxon>
        <taxon>Tolypothrix</taxon>
    </lineage>
</organism>
<dbReference type="PROSITE" id="PS50110">
    <property type="entry name" value="RESPONSE_REGULATORY"/>
    <property type="match status" value="2"/>
</dbReference>
<dbReference type="InterPro" id="IPR036890">
    <property type="entry name" value="HATPase_C_sf"/>
</dbReference>
<feature type="domain" description="HAMP" evidence="21">
    <location>
        <begin position="218"/>
        <end position="270"/>
    </location>
</feature>
<dbReference type="NCBIfam" id="TIGR00229">
    <property type="entry name" value="sensory_box"/>
    <property type="match status" value="1"/>
</dbReference>
<proteinExistence type="inferred from homology"/>
<dbReference type="SUPFAM" id="SSF47384">
    <property type="entry name" value="Homodimeric domain of signal transducing histidine kinase"/>
    <property type="match status" value="1"/>
</dbReference>
<keyword evidence="11" id="KW-0805">Transcription regulation</keyword>
<evidence type="ECO:0000256" key="7">
    <source>
        <dbReference type="ARBA" id="ARBA00022692"/>
    </source>
</evidence>
<keyword evidence="9 17" id="KW-1133">Transmembrane helix</keyword>
<dbReference type="Pfam" id="PF13675">
    <property type="entry name" value="PilJ"/>
    <property type="match status" value="1"/>
</dbReference>
<dbReference type="Pfam" id="PF02518">
    <property type="entry name" value="HATPase_c"/>
    <property type="match status" value="1"/>
</dbReference>
<dbReference type="InterPro" id="IPR001789">
    <property type="entry name" value="Sig_transdc_resp-reg_receiver"/>
</dbReference>
<evidence type="ECO:0000256" key="13">
    <source>
        <dbReference type="ARBA" id="ARBA00023136"/>
    </source>
</evidence>
<keyword evidence="6" id="KW-0808">Transferase</keyword>
<keyword evidence="8" id="KW-0418">Kinase</keyword>
<dbReference type="SMART" id="SM00091">
    <property type="entry name" value="PAS"/>
    <property type="match status" value="1"/>
</dbReference>
<comment type="caution">
    <text evidence="23">The sequence shown here is derived from an EMBL/GenBank/DDBJ whole genome shotgun (WGS) entry which is preliminary data.</text>
</comment>
<keyword evidence="5 16" id="KW-0597">Phosphoprotein</keyword>
<dbReference type="CDD" id="cd00082">
    <property type="entry name" value="HisKA"/>
    <property type="match status" value="1"/>
</dbReference>
<evidence type="ECO:0000313" key="24">
    <source>
        <dbReference type="Proteomes" id="UP000029738"/>
    </source>
</evidence>
<evidence type="ECO:0000313" key="23">
    <source>
        <dbReference type="EMBL" id="KIE07741.1"/>
    </source>
</evidence>
<dbReference type="PANTHER" id="PTHR43047:SF72">
    <property type="entry name" value="OSMOSENSING HISTIDINE PROTEIN KINASE SLN1"/>
    <property type="match status" value="1"/>
</dbReference>
<evidence type="ECO:0000259" key="20">
    <source>
        <dbReference type="PROSITE" id="PS50112"/>
    </source>
</evidence>
<feature type="transmembrane region" description="Helical" evidence="17">
    <location>
        <begin position="31"/>
        <end position="53"/>
    </location>
</feature>
<dbReference type="CDD" id="cd16922">
    <property type="entry name" value="HATPase_EvgS-ArcB-TorS-like"/>
    <property type="match status" value="1"/>
</dbReference>
<protein>
    <recommendedName>
        <fullName evidence="15">Circadian input-output histidine kinase CikA</fullName>
        <ecNumber evidence="4">2.7.13.3</ecNumber>
    </recommendedName>
</protein>
<dbReference type="Pfam" id="PF13188">
    <property type="entry name" value="PAS_8"/>
    <property type="match status" value="1"/>
</dbReference>
<dbReference type="EMBL" id="JHEG02000059">
    <property type="protein sequence ID" value="KIE07741.1"/>
    <property type="molecule type" value="Genomic_DNA"/>
</dbReference>
<sequence>MTNTINSNQMYYQHSDRSNRFKYQLNIRDRLRLLFCSLVVINLVAVGIGGIGLNRVRNSSPLINTIGSKRMLTYKLAYLANLRAGKTKPGERVAIDVSIKDDIQQFETSLSAIHQGSNKLGLNAVSDPKVLAQVEKIEDTWQIYRQKIENYLTASPQQQTEYLEQINNLTSFLTNLMDVTARSVETQTAETAIQSQNLLFMALVLSLLSIPISFIVVSQIIRALTQVTVTASHMANGELRIKAKVTSGDEVGVLASTLNTMAEQIDGLLQGLKIHGQELENALIYLSTIIDNLVDGLLVTDIEGKIKRYNPALVAMFGLENTDLTNRDTQALANSKIVELVEQTRKRLGEVFTAELEFTGGRIGHAVARAIVKDGGNTGSNSLGSIILIRDITAEKEVDRMKTDFISTVSHELRTPLTSVLGFASIIQEKLEDLAPEIDPEHRKAQRTLKQVQTNINIIVSEAERLTTLINDVLDVAKMEAGKVEWYMNPLYIGDVIERAIAATSSLLEMKGLKLRKLIDTDLPLIIGDSDRLIQVMINLISNAVKFTEQGHITCQANIHNGEMLLSVTDTGIGIATDDQPKVFERFKQVGNTLTDKPKGTGLGLPICKQIIEHHGGRIWVESEQGSGSTFFFTLPLMDNNLEADKLSINTLIKQLKEHVVTATPNLLEKFKTILVVDDDAHIRELLRQELETEGYKVREAKDGMDAIAQVKIAQPDLILLDVMMPQINGFEVAAVLKHNPQTTGIPIIILSIIEDKERGYRLGIDRYLTKPINKEELLKDIGVLLSQGVSQKKVLIVDTNTSTLQTLSNVLQAQGYNVVEAYDSQECIEKALAIQPDMIIVDSYFQEQHNLVKTLRFEKGMENVFFIVLTDNQTKETL</sequence>
<evidence type="ECO:0000259" key="18">
    <source>
        <dbReference type="PROSITE" id="PS50109"/>
    </source>
</evidence>
<dbReference type="RefSeq" id="WP_050046807.1">
    <property type="nucleotide sequence ID" value="NZ_JHEG04000001.1"/>
</dbReference>
<dbReference type="Gene3D" id="1.20.120.960">
    <property type="entry name" value="Histidine kinase NarX, sensor domain"/>
    <property type="match status" value="1"/>
</dbReference>
<dbReference type="InterPro" id="IPR003660">
    <property type="entry name" value="HAMP_dom"/>
</dbReference>
<dbReference type="SMART" id="SM00387">
    <property type="entry name" value="HATPase_c"/>
    <property type="match status" value="1"/>
</dbReference>
<dbReference type="InterPro" id="IPR029095">
    <property type="entry name" value="NarX-like_N"/>
</dbReference>
<comment type="catalytic activity">
    <reaction evidence="1">
        <text>ATP + protein L-histidine = ADP + protein N-phospho-L-histidine.</text>
        <dbReference type="EC" id="2.7.13.3"/>
    </reaction>
</comment>
<evidence type="ECO:0000256" key="9">
    <source>
        <dbReference type="ARBA" id="ARBA00022989"/>
    </source>
</evidence>
<evidence type="ECO:0000256" key="2">
    <source>
        <dbReference type="ARBA" id="ARBA00004141"/>
    </source>
</evidence>
<evidence type="ECO:0000256" key="12">
    <source>
        <dbReference type="ARBA" id="ARBA00023125"/>
    </source>
</evidence>
<evidence type="ECO:0000256" key="1">
    <source>
        <dbReference type="ARBA" id="ARBA00000085"/>
    </source>
</evidence>
<dbReference type="Proteomes" id="UP000029738">
    <property type="component" value="Unassembled WGS sequence"/>
</dbReference>
<evidence type="ECO:0000256" key="16">
    <source>
        <dbReference type="PROSITE-ProRule" id="PRU00169"/>
    </source>
</evidence>
<dbReference type="SMART" id="SM00304">
    <property type="entry name" value="HAMP"/>
    <property type="match status" value="1"/>
</dbReference>
<dbReference type="Gene3D" id="3.30.565.10">
    <property type="entry name" value="Histidine kinase-like ATPase, C-terminal domain"/>
    <property type="match status" value="1"/>
</dbReference>
<dbReference type="InterPro" id="IPR003661">
    <property type="entry name" value="HisK_dim/P_dom"/>
</dbReference>
<evidence type="ECO:0000259" key="21">
    <source>
        <dbReference type="PROSITE" id="PS50885"/>
    </source>
</evidence>
<dbReference type="EMBL" id="JHEG04000001">
    <property type="protein sequence ID" value="KAF3888753.1"/>
    <property type="molecule type" value="Genomic_DNA"/>
</dbReference>
<dbReference type="Gene3D" id="1.10.287.130">
    <property type="match status" value="1"/>
</dbReference>
<reference evidence="23" key="1">
    <citation type="journal article" date="2015" name="Genome Announc.">
        <title>Draft Genome Sequence of Tolypothrix boutellei Strain VB521301.</title>
        <authorList>
            <person name="Chandrababunaidu M.M."/>
            <person name="Singh D."/>
            <person name="Sen D."/>
            <person name="Bhan S."/>
            <person name="Das S."/>
            <person name="Gupta A."/>
            <person name="Adhikary S.P."/>
            <person name="Tripathy S."/>
        </authorList>
    </citation>
    <scope>NUCLEOTIDE SEQUENCE</scope>
    <source>
        <strain evidence="23">VB521301</strain>
    </source>
</reference>
<dbReference type="SMART" id="SM00448">
    <property type="entry name" value="REC"/>
    <property type="match status" value="1"/>
</dbReference>
<dbReference type="Gene3D" id="3.30.450.20">
    <property type="entry name" value="PAS domain"/>
    <property type="match status" value="1"/>
</dbReference>
<dbReference type="PRINTS" id="PR00344">
    <property type="entry name" value="BCTRLSENSOR"/>
</dbReference>
<dbReference type="AlphaFoldDB" id="A0A0C1N5H1"/>
<feature type="domain" description="Response regulatory" evidence="19">
    <location>
        <begin position="794"/>
        <end position="879"/>
    </location>
</feature>
<dbReference type="Gene3D" id="3.40.50.2300">
    <property type="match status" value="2"/>
</dbReference>
<keyword evidence="12" id="KW-0238">DNA-binding</keyword>
<evidence type="ECO:0000256" key="14">
    <source>
        <dbReference type="ARBA" id="ARBA00023163"/>
    </source>
</evidence>
<dbReference type="OrthoDB" id="9809348at2"/>
<dbReference type="Pfam" id="PF00512">
    <property type="entry name" value="HisKA"/>
    <property type="match status" value="1"/>
</dbReference>
<comment type="similarity">
    <text evidence="3">In the N-terminal section; belongs to the phytochrome family.</text>
</comment>
<feature type="domain" description="Histidine kinase" evidence="18">
    <location>
        <begin position="408"/>
        <end position="639"/>
    </location>
</feature>
<evidence type="ECO:0000256" key="6">
    <source>
        <dbReference type="ARBA" id="ARBA00022679"/>
    </source>
</evidence>
<dbReference type="InterPro" id="IPR035965">
    <property type="entry name" value="PAS-like_dom_sf"/>
</dbReference>
<dbReference type="SUPFAM" id="SSF55785">
    <property type="entry name" value="PYP-like sensor domain (PAS domain)"/>
    <property type="match status" value="1"/>
</dbReference>
<dbReference type="PROSITE" id="PS50109">
    <property type="entry name" value="HIS_KIN"/>
    <property type="match status" value="1"/>
</dbReference>
<dbReference type="PROSITE" id="PS50885">
    <property type="entry name" value="HAMP"/>
    <property type="match status" value="1"/>
</dbReference>
<evidence type="ECO:0000256" key="3">
    <source>
        <dbReference type="ARBA" id="ARBA00006402"/>
    </source>
</evidence>
<name>A0A0C1N5H1_9CYAN</name>
<dbReference type="FunFam" id="3.30.565.10:FF:000010">
    <property type="entry name" value="Sensor histidine kinase RcsC"/>
    <property type="match status" value="1"/>
</dbReference>
<gene>
    <name evidence="23" type="ORF">DA73_0242775</name>
    <name evidence="22" type="ORF">DA73_0400027180</name>
</gene>
<dbReference type="SUPFAM" id="SSF158472">
    <property type="entry name" value="HAMP domain-like"/>
    <property type="match status" value="1"/>
</dbReference>
<dbReference type="GO" id="GO:0003677">
    <property type="term" value="F:DNA binding"/>
    <property type="evidence" value="ECO:0007669"/>
    <property type="project" value="UniProtKB-KW"/>
</dbReference>
<dbReference type="Pfam" id="PF00072">
    <property type="entry name" value="Response_reg"/>
    <property type="match status" value="1"/>
</dbReference>
<feature type="domain" description="PAS" evidence="20">
    <location>
        <begin position="282"/>
        <end position="341"/>
    </location>
</feature>
<dbReference type="InterPro" id="IPR011006">
    <property type="entry name" value="CheY-like_superfamily"/>
</dbReference>
<dbReference type="FunFam" id="3.40.50.2300:FF:000001">
    <property type="entry name" value="DNA-binding response regulator PhoB"/>
    <property type="match status" value="1"/>
</dbReference>
<evidence type="ECO:0000256" key="5">
    <source>
        <dbReference type="ARBA" id="ARBA00022553"/>
    </source>
</evidence>
<reference evidence="22" key="2">
    <citation type="submission" date="2019-11" db="EMBL/GenBank/DDBJ databases">
        <title>Improved Assembly of Tolypothrix boutellei genome.</title>
        <authorList>
            <person name="Sarangi A.N."/>
            <person name="Mukherjee M."/>
            <person name="Ghosh S."/>
            <person name="Singh D."/>
            <person name="Das A."/>
            <person name="Kant S."/>
            <person name="Prusty A."/>
            <person name="Tripathy S."/>
        </authorList>
    </citation>
    <scope>NUCLEOTIDE SEQUENCE</scope>
    <source>
        <strain evidence="22">VB521301</strain>
    </source>
</reference>
<dbReference type="GO" id="GO:0000155">
    <property type="term" value="F:phosphorelay sensor kinase activity"/>
    <property type="evidence" value="ECO:0007669"/>
    <property type="project" value="InterPro"/>
</dbReference>
<evidence type="ECO:0000259" key="19">
    <source>
        <dbReference type="PROSITE" id="PS50110"/>
    </source>
</evidence>
<comment type="subcellular location">
    <subcellularLocation>
        <location evidence="2">Membrane</location>
        <topology evidence="2">Multi-pass membrane protein</topology>
    </subcellularLocation>
</comment>
<dbReference type="Gene3D" id="6.10.340.10">
    <property type="match status" value="1"/>
</dbReference>
<dbReference type="InterPro" id="IPR036097">
    <property type="entry name" value="HisK_dim/P_sf"/>
</dbReference>
<dbReference type="CDD" id="cd00130">
    <property type="entry name" value="PAS"/>
    <property type="match status" value="1"/>
</dbReference>
<keyword evidence="10" id="KW-0902">Two-component regulatory system</keyword>
<feature type="modified residue" description="4-aspartylphosphate" evidence="16">
    <location>
        <position position="722"/>
    </location>
</feature>
<dbReference type="InterPro" id="IPR003594">
    <property type="entry name" value="HATPase_dom"/>
</dbReference>
<dbReference type="InterPro" id="IPR004358">
    <property type="entry name" value="Sig_transdc_His_kin-like_C"/>
</dbReference>
<feature type="modified residue" description="4-aspartylphosphate" evidence="16">
    <location>
        <position position="843"/>
    </location>
</feature>
<dbReference type="InterPro" id="IPR005467">
    <property type="entry name" value="His_kinase_dom"/>
</dbReference>
<dbReference type="EC" id="2.7.13.3" evidence="4"/>
<evidence type="ECO:0000256" key="10">
    <source>
        <dbReference type="ARBA" id="ARBA00023012"/>
    </source>
</evidence>
<dbReference type="Pfam" id="PF00672">
    <property type="entry name" value="HAMP"/>
    <property type="match status" value="1"/>
</dbReference>
<evidence type="ECO:0000256" key="17">
    <source>
        <dbReference type="SAM" id="Phobius"/>
    </source>
</evidence>
<keyword evidence="14" id="KW-0804">Transcription</keyword>
<evidence type="ECO:0000256" key="8">
    <source>
        <dbReference type="ARBA" id="ARBA00022777"/>
    </source>
</evidence>
<dbReference type="PANTHER" id="PTHR43047">
    <property type="entry name" value="TWO-COMPONENT HISTIDINE PROTEIN KINASE"/>
    <property type="match status" value="1"/>
</dbReference>
<dbReference type="GO" id="GO:0005886">
    <property type="term" value="C:plasma membrane"/>
    <property type="evidence" value="ECO:0007669"/>
    <property type="project" value="TreeGrafter"/>
</dbReference>
<dbReference type="STRING" id="1479485.DA73_0242775"/>